<evidence type="ECO:0000256" key="2">
    <source>
        <dbReference type="PROSITE-ProRule" id="PRU00176"/>
    </source>
</evidence>
<feature type="domain" description="RRM" evidence="4">
    <location>
        <begin position="781"/>
        <end position="868"/>
    </location>
</feature>
<dbReference type="SMART" id="SM00368">
    <property type="entry name" value="LRR_RI"/>
    <property type="match status" value="7"/>
</dbReference>
<dbReference type="Proteomes" id="UP000245119">
    <property type="component" value="Linkage Group LG2"/>
</dbReference>
<protein>
    <recommendedName>
        <fullName evidence="4">RRM domain-containing protein</fullName>
    </recommendedName>
</protein>
<dbReference type="OMA" id="SINGVGW"/>
<keyword evidence="6" id="KW-1185">Reference proteome</keyword>
<accession>A0A2T7PSZ9</accession>
<evidence type="ECO:0000259" key="4">
    <source>
        <dbReference type="PROSITE" id="PS50102"/>
    </source>
</evidence>
<dbReference type="InterPro" id="IPR035979">
    <property type="entry name" value="RBD_domain_sf"/>
</dbReference>
<dbReference type="Gene3D" id="3.80.10.10">
    <property type="entry name" value="Ribonuclease Inhibitor"/>
    <property type="match status" value="3"/>
</dbReference>
<keyword evidence="1" id="KW-0677">Repeat</keyword>
<dbReference type="InterPro" id="IPR001611">
    <property type="entry name" value="Leu-rich_rpt"/>
</dbReference>
<dbReference type="InterPro" id="IPR032675">
    <property type="entry name" value="LRR_dom_sf"/>
</dbReference>
<dbReference type="AlphaFoldDB" id="A0A2T7PSZ9"/>
<dbReference type="Pfam" id="PF13516">
    <property type="entry name" value="LRR_6"/>
    <property type="match status" value="4"/>
</dbReference>
<dbReference type="InterPro" id="IPR012677">
    <property type="entry name" value="Nucleotide-bd_a/b_plait_sf"/>
</dbReference>
<dbReference type="InterPro" id="IPR000504">
    <property type="entry name" value="RRM_dom"/>
</dbReference>
<name>A0A2T7PSZ9_POMCA</name>
<evidence type="ECO:0000313" key="5">
    <source>
        <dbReference type="EMBL" id="PVD36544.1"/>
    </source>
</evidence>
<dbReference type="EMBL" id="PZQS01000002">
    <property type="protein sequence ID" value="PVD36544.1"/>
    <property type="molecule type" value="Genomic_DNA"/>
</dbReference>
<dbReference type="GO" id="GO:0003723">
    <property type="term" value="F:RNA binding"/>
    <property type="evidence" value="ECO:0007669"/>
    <property type="project" value="UniProtKB-UniRule"/>
</dbReference>
<dbReference type="Gene3D" id="3.30.70.330">
    <property type="match status" value="1"/>
</dbReference>
<reference evidence="5 6" key="1">
    <citation type="submission" date="2018-04" db="EMBL/GenBank/DDBJ databases">
        <title>The genome of golden apple snail Pomacea canaliculata provides insight into stress tolerance and invasive adaptation.</title>
        <authorList>
            <person name="Liu C."/>
            <person name="Liu B."/>
            <person name="Ren Y."/>
            <person name="Zhang Y."/>
            <person name="Wang H."/>
            <person name="Li S."/>
            <person name="Jiang F."/>
            <person name="Yin L."/>
            <person name="Zhang G."/>
            <person name="Qian W."/>
            <person name="Fan W."/>
        </authorList>
    </citation>
    <scope>NUCLEOTIDE SEQUENCE [LARGE SCALE GENOMIC DNA]</scope>
    <source>
        <strain evidence="5">SZHN2017</strain>
        <tissue evidence="5">Muscle</tissue>
    </source>
</reference>
<evidence type="ECO:0000256" key="3">
    <source>
        <dbReference type="SAM" id="MobiDB-lite"/>
    </source>
</evidence>
<organism evidence="5 6">
    <name type="scientific">Pomacea canaliculata</name>
    <name type="common">Golden apple snail</name>
    <dbReference type="NCBI Taxonomy" id="400727"/>
    <lineage>
        <taxon>Eukaryota</taxon>
        <taxon>Metazoa</taxon>
        <taxon>Spiralia</taxon>
        <taxon>Lophotrochozoa</taxon>
        <taxon>Mollusca</taxon>
        <taxon>Gastropoda</taxon>
        <taxon>Caenogastropoda</taxon>
        <taxon>Architaenioglossa</taxon>
        <taxon>Ampullarioidea</taxon>
        <taxon>Ampullariidae</taxon>
        <taxon>Pomacea</taxon>
    </lineage>
</organism>
<dbReference type="PROSITE" id="PS50102">
    <property type="entry name" value="RRM"/>
    <property type="match status" value="1"/>
</dbReference>
<comment type="caution">
    <text evidence="5">The sequence shown here is derived from an EMBL/GenBank/DDBJ whole genome shotgun (WGS) entry which is preliminary data.</text>
</comment>
<evidence type="ECO:0000256" key="1">
    <source>
        <dbReference type="ARBA" id="ARBA00022737"/>
    </source>
</evidence>
<sequence>MGSNNSKNSPPVALMPPSYTQLQDNPAGTRHTEQKEISDLEKSQLKPQSQKQLNRKNRLVNKEVPVESVSLSTTTAAVAIPPKTVMAAKEEEEALPLEPEDQRKFDTILRTVNALVCESSLLEAANKNVTRLGLKRVLPEHISFVKLLSKLENLQVLDLSGNNMGPQAVRALCLALPPNCCLASLSIADNKTDTDTAECVGFLLTNGPPLVYLDVSGNYLGKDFFSRCVGEALKTNTTLQTLRAQSIGMVDANSLLEGLKENSSLVEIDLSNNTVTDRKSIGLGIAECLKKPNCCLQSLALASSNLNPEGLQLLTSGLSANFSLLAINVSNNEFGSLQILLNFVVTAFSHPNLQNLHLSDAKISDMTVKGPGPPSKDNPSKLRVLSFNSSQVTDDFFKCLSAVFRGRLLHLLDVDLSNNPNLSVVCLEELRKMTSQEGGGSGLSKLTFAMNDMEGLPAYLSPERFPGLAYLNIRKTKLSSNAFIALSGLVTAAGLPLSTLVLDGLKLSGTETLKNLCGNLCASKITALSLSSCSLADEDLLHLVGAVQSGFQSHMLKLSDNRLTDAAVKGLAECLKSFPRHPLSVLDLSVNQIHDEGAKNLCGVYTNKKHTSSLHSLNLANNGIGKEGLLALVACMGGKFPLKCLYVNDQAASFLESEVEEICSKLAAALGFTMKISEEKIQRGCSNLPPLPEGFFVNIRGLGGHTGEVVSALDCPAIVTDTASKRPLTLTLEQALEIAASFQRDKTGLCSLSKEDWDRITGADKDNSIPSWLKLAESRCKALYLSNLPGNSTTQRIEALFEMEADCSIDEVVLTKDPVTRNNSGTGWILFSDAESLKKAVDFCNSGQAQVFGTPFSAAQLKITLKDKGDSAEASKARQDMAERQRARAAEDRAYRQLIQQNTEESWKRHAYRLAHPAYADGRIW</sequence>
<dbReference type="SUPFAM" id="SSF54928">
    <property type="entry name" value="RNA-binding domain, RBD"/>
    <property type="match status" value="1"/>
</dbReference>
<feature type="compositionally biased region" description="Basic and acidic residues" evidence="3">
    <location>
        <begin position="30"/>
        <end position="44"/>
    </location>
</feature>
<keyword evidence="2" id="KW-0694">RNA-binding</keyword>
<feature type="region of interest" description="Disordered" evidence="3">
    <location>
        <begin position="1"/>
        <end position="56"/>
    </location>
</feature>
<evidence type="ECO:0000313" key="6">
    <source>
        <dbReference type="Proteomes" id="UP000245119"/>
    </source>
</evidence>
<dbReference type="PANTHER" id="PTHR24111">
    <property type="entry name" value="LEUCINE-RICH REPEAT-CONTAINING PROTEIN 34"/>
    <property type="match status" value="1"/>
</dbReference>
<gene>
    <name evidence="5" type="ORF">C0Q70_03529</name>
</gene>
<dbReference type="InterPro" id="IPR052201">
    <property type="entry name" value="LRR-containing_regulator"/>
</dbReference>
<dbReference type="OrthoDB" id="120976at2759"/>
<dbReference type="PANTHER" id="PTHR24111:SF0">
    <property type="entry name" value="LEUCINE-RICH REPEAT-CONTAINING PROTEIN"/>
    <property type="match status" value="1"/>
</dbReference>
<dbReference type="SMART" id="SM00360">
    <property type="entry name" value="RRM"/>
    <property type="match status" value="1"/>
</dbReference>
<dbReference type="SUPFAM" id="SSF52047">
    <property type="entry name" value="RNI-like"/>
    <property type="match status" value="2"/>
</dbReference>
<proteinExistence type="predicted"/>